<gene>
    <name evidence="2" type="ordered locus">RPE_2286</name>
</gene>
<dbReference type="AlphaFoldDB" id="Q07PA6"/>
<dbReference type="OrthoDB" id="8141432at2"/>
<protein>
    <submittedName>
        <fullName evidence="2">Uncharacterized protein</fullName>
    </submittedName>
</protein>
<evidence type="ECO:0000256" key="1">
    <source>
        <dbReference type="SAM" id="MobiDB-lite"/>
    </source>
</evidence>
<reference evidence="2" key="1">
    <citation type="submission" date="2006-09" db="EMBL/GenBank/DDBJ databases">
        <title>Complete sequence of Rhodopseudomonas palustris BisA53.</title>
        <authorList>
            <consortium name="US DOE Joint Genome Institute"/>
            <person name="Copeland A."/>
            <person name="Lucas S."/>
            <person name="Lapidus A."/>
            <person name="Barry K."/>
            <person name="Detter J.C."/>
            <person name="Glavina del Rio T."/>
            <person name="Hammon N."/>
            <person name="Israni S."/>
            <person name="Dalin E."/>
            <person name="Tice H."/>
            <person name="Pitluck S."/>
            <person name="Chain P."/>
            <person name="Malfatti S."/>
            <person name="Shin M."/>
            <person name="Vergez L."/>
            <person name="Schmutz J."/>
            <person name="Larimer F."/>
            <person name="Land M."/>
            <person name="Hauser L."/>
            <person name="Pelletier D.A."/>
            <person name="Kyrpides N."/>
            <person name="Kim E."/>
            <person name="Harwood C.S."/>
            <person name="Oda Y."/>
            <person name="Richardson P."/>
        </authorList>
    </citation>
    <scope>NUCLEOTIDE SEQUENCE [LARGE SCALE GENOMIC DNA]</scope>
    <source>
        <strain evidence="2">BisA53</strain>
    </source>
</reference>
<accession>Q07PA6</accession>
<evidence type="ECO:0000313" key="2">
    <source>
        <dbReference type="EMBL" id="ABJ06228.1"/>
    </source>
</evidence>
<proteinExistence type="predicted"/>
<dbReference type="STRING" id="316055.RPE_2286"/>
<feature type="region of interest" description="Disordered" evidence="1">
    <location>
        <begin position="65"/>
        <end position="87"/>
    </location>
</feature>
<dbReference type="KEGG" id="rpe:RPE_2286"/>
<dbReference type="HOGENOM" id="CLU_2481274_0_0_5"/>
<name>Q07PA6_RHOP5</name>
<organism evidence="2">
    <name type="scientific">Rhodopseudomonas palustris (strain BisA53)</name>
    <dbReference type="NCBI Taxonomy" id="316055"/>
    <lineage>
        <taxon>Bacteria</taxon>
        <taxon>Pseudomonadati</taxon>
        <taxon>Pseudomonadota</taxon>
        <taxon>Alphaproteobacteria</taxon>
        <taxon>Hyphomicrobiales</taxon>
        <taxon>Nitrobacteraceae</taxon>
        <taxon>Rhodopseudomonas</taxon>
    </lineage>
</organism>
<dbReference type="EMBL" id="CP000463">
    <property type="protein sequence ID" value="ABJ06228.1"/>
    <property type="molecule type" value="Genomic_DNA"/>
</dbReference>
<sequence>MRKRAVDLSLDELSKLGAAAAQRAAQQALDAGLVVTGTIDVIENGRTVSKLAQRHPSDEVVILDTAPESDSQVPPPDHRKGAVTRAG</sequence>